<evidence type="ECO:0000313" key="1">
    <source>
        <dbReference type="EMBL" id="PMB98110.1"/>
    </source>
</evidence>
<dbReference type="InterPro" id="IPR019238">
    <property type="entry name" value="AbiEi_2"/>
</dbReference>
<dbReference type="Pfam" id="PF09952">
    <property type="entry name" value="AbiEi_2"/>
    <property type="match status" value="1"/>
</dbReference>
<accession>A0A2N6PHF1</accession>
<gene>
    <name evidence="1" type="ORF">CJ198_06980</name>
</gene>
<dbReference type="Proteomes" id="UP000235703">
    <property type="component" value="Unassembled WGS sequence"/>
</dbReference>
<dbReference type="RefSeq" id="WP_102161907.1">
    <property type="nucleotide sequence ID" value="NZ_PNFZ01000003.1"/>
</dbReference>
<proteinExistence type="predicted"/>
<comment type="caution">
    <text evidence="1">The sequence shown here is derived from an EMBL/GenBank/DDBJ whole genome shotgun (WGS) entry which is preliminary data.</text>
</comment>
<evidence type="ECO:0000313" key="2">
    <source>
        <dbReference type="Proteomes" id="UP000235703"/>
    </source>
</evidence>
<name>A0A2N6PHF1_9MICO</name>
<reference evidence="1 2" key="1">
    <citation type="submission" date="2017-09" db="EMBL/GenBank/DDBJ databases">
        <title>Bacterial strain isolated from the female urinary microbiota.</title>
        <authorList>
            <person name="Thomas-White K."/>
            <person name="Kumar N."/>
            <person name="Forster S."/>
            <person name="Putonti C."/>
            <person name="Lawley T."/>
            <person name="Wolfe A.J."/>
        </authorList>
    </citation>
    <scope>NUCLEOTIDE SEQUENCE [LARGE SCALE GENOMIC DNA]</scope>
    <source>
        <strain evidence="1 2">UMB0680</strain>
    </source>
</reference>
<organism evidence="1 2">
    <name type="scientific">Brevibacterium luteolum</name>
    <dbReference type="NCBI Taxonomy" id="199591"/>
    <lineage>
        <taxon>Bacteria</taxon>
        <taxon>Bacillati</taxon>
        <taxon>Actinomycetota</taxon>
        <taxon>Actinomycetes</taxon>
        <taxon>Micrococcales</taxon>
        <taxon>Brevibacteriaceae</taxon>
        <taxon>Brevibacterium</taxon>
    </lineage>
</organism>
<dbReference type="AlphaFoldDB" id="A0A2N6PHF1"/>
<protein>
    <submittedName>
        <fullName evidence="1">Uncharacterized protein</fullName>
    </submittedName>
</protein>
<keyword evidence="2" id="KW-1185">Reference proteome</keyword>
<sequence>MRSLLATSEPVSQRELSDVLGVTQQAISLALTQIDCDRGESGYSVRDRSTLLAKWMEEYRDDGAHEFGWRSPQAVATQVDEAYGEAIRQSVRPLISGEVAAEARAPYAVSQVGLIYVSAPIDLSGLRFVPVPLEAATLRIRIPRDPTVWAVRAFDAHADGKLSTVDWPLIYSDLRAAGSSRVTAAAEHLARMCLSKEVGVDA</sequence>
<dbReference type="EMBL" id="PNFZ01000003">
    <property type="protein sequence ID" value="PMB98110.1"/>
    <property type="molecule type" value="Genomic_DNA"/>
</dbReference>